<dbReference type="Proteomes" id="UP000005561">
    <property type="component" value="Unassembled WGS sequence"/>
</dbReference>
<comment type="caution">
    <text evidence="1">The sequence shown here is derived from an EMBL/GenBank/DDBJ whole genome shotgun (WGS) entry which is preliminary data.</text>
</comment>
<protein>
    <submittedName>
        <fullName evidence="1">Uncharacterized protein</fullName>
    </submittedName>
</protein>
<reference evidence="1" key="1">
    <citation type="submission" date="2009-07" db="EMBL/GenBank/DDBJ databases">
        <authorList>
            <person name="Weinstock G."/>
            <person name="Sodergren E."/>
            <person name="Clifton S."/>
            <person name="Fulton L."/>
            <person name="Fulton B."/>
            <person name="Courtney L."/>
            <person name="Fronick C."/>
            <person name="Harrison M."/>
            <person name="Strong C."/>
            <person name="Farmer C."/>
            <person name="Delahaunty K."/>
            <person name="Markovic C."/>
            <person name="Hall O."/>
            <person name="Minx P."/>
            <person name="Tomlinson C."/>
            <person name="Mitreva M."/>
            <person name="Nelson J."/>
            <person name="Hou S."/>
            <person name="Wollam A."/>
            <person name="Pepin K.H."/>
            <person name="Johnson M."/>
            <person name="Bhonagiri V."/>
            <person name="Nash W.E."/>
            <person name="Warren W."/>
            <person name="Chinwalla A."/>
            <person name="Mardis E.R."/>
            <person name="Wilson R.K."/>
        </authorList>
    </citation>
    <scope>NUCLEOTIDE SEQUENCE [LARGE SCALE GENOMIC DNA]</scope>
    <source>
        <strain evidence="1">DSM 14469</strain>
    </source>
</reference>
<gene>
    <name evidence="1" type="ORF">BRYFOR_06032</name>
</gene>
<evidence type="ECO:0000313" key="1">
    <source>
        <dbReference type="EMBL" id="EET61840.1"/>
    </source>
</evidence>
<proteinExistence type="predicted"/>
<sequence>MNKSIISQKMTDRLSVKKIETDNYPQLRTSFSCIRIISNKITDKNTGNSAMLDVPDESFSVPECVFRRI</sequence>
<name>C6LBN7_9FIRM</name>
<dbReference type="EMBL" id="ACCL02000004">
    <property type="protein sequence ID" value="EET61840.1"/>
    <property type="molecule type" value="Genomic_DNA"/>
</dbReference>
<dbReference type="AlphaFoldDB" id="C6LBN7"/>
<evidence type="ECO:0000313" key="2">
    <source>
        <dbReference type="Proteomes" id="UP000005561"/>
    </source>
</evidence>
<keyword evidence="2" id="KW-1185">Reference proteome</keyword>
<accession>C6LBN7</accession>
<organism evidence="1 2">
    <name type="scientific">Marvinbryantia formatexigens DSM 14469</name>
    <dbReference type="NCBI Taxonomy" id="478749"/>
    <lineage>
        <taxon>Bacteria</taxon>
        <taxon>Bacillati</taxon>
        <taxon>Bacillota</taxon>
        <taxon>Clostridia</taxon>
        <taxon>Lachnospirales</taxon>
        <taxon>Lachnospiraceae</taxon>
        <taxon>Marvinbryantia</taxon>
    </lineage>
</organism>